<name>A0A2T9KCD6_9CAUL</name>
<reference evidence="1 2" key="1">
    <citation type="submission" date="2018-04" db="EMBL/GenBank/DDBJ databases">
        <title>The genome sequence of Caulobacter sp. 744.</title>
        <authorList>
            <person name="Gao J."/>
            <person name="Sun J."/>
        </authorList>
    </citation>
    <scope>NUCLEOTIDE SEQUENCE [LARGE SCALE GENOMIC DNA]</scope>
    <source>
        <strain evidence="1 2">774</strain>
    </source>
</reference>
<organism evidence="1 2">
    <name type="scientific">Caulobacter endophyticus</name>
    <dbReference type="NCBI Taxonomy" id="2172652"/>
    <lineage>
        <taxon>Bacteria</taxon>
        <taxon>Pseudomonadati</taxon>
        <taxon>Pseudomonadota</taxon>
        <taxon>Alphaproteobacteria</taxon>
        <taxon>Caulobacterales</taxon>
        <taxon>Caulobacteraceae</taxon>
        <taxon>Caulobacter</taxon>
    </lineage>
</organism>
<proteinExistence type="predicted"/>
<evidence type="ECO:0000313" key="2">
    <source>
        <dbReference type="Proteomes" id="UP000245073"/>
    </source>
</evidence>
<dbReference type="AlphaFoldDB" id="A0A2T9KCD6"/>
<gene>
    <name evidence="1" type="ORF">DDF67_02755</name>
</gene>
<protein>
    <submittedName>
        <fullName evidence="1">Uncharacterized protein</fullName>
    </submittedName>
</protein>
<dbReference type="EMBL" id="QDKQ01000016">
    <property type="protein sequence ID" value="PVM93627.1"/>
    <property type="molecule type" value="Genomic_DNA"/>
</dbReference>
<dbReference type="RefSeq" id="WP_109099434.1">
    <property type="nucleotide sequence ID" value="NZ_QDKQ01000016.1"/>
</dbReference>
<evidence type="ECO:0000313" key="1">
    <source>
        <dbReference type="EMBL" id="PVM93627.1"/>
    </source>
</evidence>
<dbReference type="OrthoDB" id="7477898at2"/>
<dbReference type="Proteomes" id="UP000245073">
    <property type="component" value="Unassembled WGS sequence"/>
</dbReference>
<sequence>MQTNTTSTDRPRAWSVRPAVGFLHPLEVLKDQELDPAEKREILAAWASDASAVEHRPSQRWLLGTPGPVPLSEVLSALSRLDRDTFA</sequence>
<comment type="caution">
    <text evidence="1">The sequence shown here is derived from an EMBL/GenBank/DDBJ whole genome shotgun (WGS) entry which is preliminary data.</text>
</comment>
<keyword evidence="2" id="KW-1185">Reference proteome</keyword>
<accession>A0A2T9KCD6</accession>